<evidence type="ECO:0000256" key="3">
    <source>
        <dbReference type="ARBA" id="ARBA00018596"/>
    </source>
</evidence>
<dbReference type="PANTHER" id="PTHR23061:SF12">
    <property type="entry name" value="DNA POLYMERASE ALPHA SUBUNIT B"/>
    <property type="match status" value="1"/>
</dbReference>
<dbReference type="GO" id="GO:0006270">
    <property type="term" value="P:DNA replication initiation"/>
    <property type="evidence" value="ECO:0007669"/>
    <property type="project" value="TreeGrafter"/>
</dbReference>
<dbReference type="AlphaFoldDB" id="A0A0W0G7Z2"/>
<dbReference type="Pfam" id="PF04042">
    <property type="entry name" value="DNA_pol_E_B"/>
    <property type="match status" value="1"/>
</dbReference>
<comment type="function">
    <text evidence="6">Accessory subunit of the DNA polymerase alpha complex (also known as the alpha DNA polymerase-primase complex) which plays an essential role in the initiation of DNA synthesis.</text>
</comment>
<sequence length="581" mass="63625">MAQDGMKEEISRHFGEEVASDSKLVKECISICQIYNLTPEELQFKWEAATYSSTPSRAHEAARFTLASLDDVKAQIIRERSHNGVKKAQVRNITGAANVNRSKMPQFMNRNNRVLTGTAQIKTEAVAGGLDLSNVAGPSKVVFKGPKMDAASKKKRGYRYMHEKTSGRGEVLDDRIDEIGDLVREHYSIPDLGGPASTTAEDIVVVGRIVHDVEATESVHKLTESTIAIESSRMLSEGARVPLRFDTGLKIRGGARGAGALGLFPGAIACLKGRNGGGGWFSANEILALPPMKSPPKVETSTTDSSFSMTICCGPFTPHSDLKYKSWLSLHQMIQTTKPSVLLLTGPFIDTSHPLIQAGDTDETPLALFHRVFLDPLRLFLDTSPGSIVIIIPSMEDLISSHAVFPQREFGLEVTGADPRIHLLPNPTQFSINGVTFASTSVDVLFHLRKEEVLKRGEDVDPITPVIPEDTGSDPMGNLCRHLLQQRSFYPIFPVPLEVSSEVNLDVTHSEGVKMNEDEENDYAPDVLILPSKFKQFTKSVNSTLVINPSSVTKSVYGTLRLEPGTSQALRERLRAEVVKV</sequence>
<dbReference type="Proteomes" id="UP000054988">
    <property type="component" value="Unassembled WGS sequence"/>
</dbReference>
<evidence type="ECO:0000256" key="6">
    <source>
        <dbReference type="PIRNR" id="PIRNR018300"/>
    </source>
</evidence>
<evidence type="ECO:0000313" key="9">
    <source>
        <dbReference type="EMBL" id="KTB44581.1"/>
    </source>
</evidence>
<gene>
    <name evidence="9" type="ORF">WG66_2838</name>
</gene>
<evidence type="ECO:0000259" key="8">
    <source>
        <dbReference type="Pfam" id="PF22062"/>
    </source>
</evidence>
<comment type="caution">
    <text evidence="9">The sequence shown here is derived from an EMBL/GenBank/DDBJ whole genome shotgun (WGS) entry which is preliminary data.</text>
</comment>
<keyword evidence="5 6" id="KW-0539">Nucleus</keyword>
<accession>A0A0W0G7Z2</accession>
<evidence type="ECO:0000256" key="2">
    <source>
        <dbReference type="ARBA" id="ARBA00007299"/>
    </source>
</evidence>
<dbReference type="eggNOG" id="KOG1625">
    <property type="taxonomic scope" value="Eukaryota"/>
</dbReference>
<organism evidence="9 10">
    <name type="scientific">Moniliophthora roreri</name>
    <name type="common">Frosty pod rot fungus</name>
    <name type="synonym">Monilia roreri</name>
    <dbReference type="NCBI Taxonomy" id="221103"/>
    <lineage>
        <taxon>Eukaryota</taxon>
        <taxon>Fungi</taxon>
        <taxon>Dikarya</taxon>
        <taxon>Basidiomycota</taxon>
        <taxon>Agaricomycotina</taxon>
        <taxon>Agaricomycetes</taxon>
        <taxon>Agaricomycetidae</taxon>
        <taxon>Agaricales</taxon>
        <taxon>Marasmiineae</taxon>
        <taxon>Marasmiaceae</taxon>
        <taxon>Moniliophthora</taxon>
    </lineage>
</organism>
<evidence type="ECO:0000256" key="4">
    <source>
        <dbReference type="ARBA" id="ARBA00022705"/>
    </source>
</evidence>
<keyword evidence="4 6" id="KW-0235">DNA replication</keyword>
<comment type="subcellular location">
    <subcellularLocation>
        <location evidence="1 6">Nucleus</location>
    </subcellularLocation>
</comment>
<dbReference type="InterPro" id="IPR054300">
    <property type="entry name" value="OB_DPOA2"/>
</dbReference>
<evidence type="ECO:0000259" key="7">
    <source>
        <dbReference type="Pfam" id="PF04042"/>
    </source>
</evidence>
<dbReference type="Pfam" id="PF22062">
    <property type="entry name" value="OB_DPOA2"/>
    <property type="match status" value="1"/>
</dbReference>
<dbReference type="EMBL" id="LATX01000895">
    <property type="protein sequence ID" value="KTB44581.1"/>
    <property type="molecule type" value="Genomic_DNA"/>
</dbReference>
<dbReference type="PIRSF" id="PIRSF018300">
    <property type="entry name" value="DNA_pol_alph_2"/>
    <property type="match status" value="1"/>
</dbReference>
<proteinExistence type="inferred from homology"/>
<reference evidence="9 10" key="1">
    <citation type="submission" date="2015-12" db="EMBL/GenBank/DDBJ databases">
        <title>Draft genome sequence of Moniliophthora roreri, the causal agent of frosty pod rot of cacao.</title>
        <authorList>
            <person name="Aime M.C."/>
            <person name="Diaz-Valderrama J.R."/>
            <person name="Kijpornyongpan T."/>
            <person name="Phillips-Mora W."/>
        </authorList>
    </citation>
    <scope>NUCLEOTIDE SEQUENCE [LARGE SCALE GENOMIC DNA]</scope>
    <source>
        <strain evidence="9 10">MCA 2952</strain>
    </source>
</reference>
<feature type="domain" description="DNA polymerase alpha/delta/epsilon subunit B" evidence="7">
    <location>
        <begin position="311"/>
        <end position="539"/>
    </location>
</feature>
<dbReference type="InterPro" id="IPR016722">
    <property type="entry name" value="DNA_pol_alpha_bsu"/>
</dbReference>
<evidence type="ECO:0000256" key="1">
    <source>
        <dbReference type="ARBA" id="ARBA00004123"/>
    </source>
</evidence>
<dbReference type="InterPro" id="IPR007185">
    <property type="entry name" value="DNA_pol_a/d/e_bsu"/>
</dbReference>
<name>A0A0W0G7Z2_MONRR</name>
<dbReference type="Gene3D" id="3.60.21.60">
    <property type="match status" value="2"/>
</dbReference>
<evidence type="ECO:0000256" key="5">
    <source>
        <dbReference type="ARBA" id="ARBA00023242"/>
    </source>
</evidence>
<protein>
    <recommendedName>
        <fullName evidence="3 6">DNA polymerase alpha subunit B</fullName>
    </recommendedName>
</protein>
<dbReference type="GO" id="GO:0005658">
    <property type="term" value="C:alpha DNA polymerase:primase complex"/>
    <property type="evidence" value="ECO:0007669"/>
    <property type="project" value="TreeGrafter"/>
</dbReference>
<comment type="similarity">
    <text evidence="2 6">Belongs to the DNA polymerase alpha subunit B family.</text>
</comment>
<evidence type="ECO:0000313" key="10">
    <source>
        <dbReference type="Proteomes" id="UP000054988"/>
    </source>
</evidence>
<dbReference type="PANTHER" id="PTHR23061">
    <property type="entry name" value="DNA POLYMERASE 2 ALPHA 70 KDA SUBUNIT"/>
    <property type="match status" value="1"/>
</dbReference>
<feature type="domain" description="DNA polymerase alpha subunit B OB" evidence="8">
    <location>
        <begin position="170"/>
        <end position="288"/>
    </location>
</feature>
<dbReference type="GO" id="GO:0003677">
    <property type="term" value="F:DNA binding"/>
    <property type="evidence" value="ECO:0007669"/>
    <property type="project" value="InterPro"/>
</dbReference>